<dbReference type="InterPro" id="IPR024071">
    <property type="entry name" value="S-Me-THD_C_sf"/>
</dbReference>
<accession>A0A0L0QLM1</accession>
<gene>
    <name evidence="3" type="ORF">AFK71_13480</name>
</gene>
<dbReference type="AlphaFoldDB" id="A0A0L0QLM1"/>
<dbReference type="Pfam" id="PF20906">
    <property type="entry name" value="S-Me-THD_C"/>
    <property type="match status" value="1"/>
</dbReference>
<dbReference type="SUPFAM" id="SSF160991">
    <property type="entry name" value="CV3147-like"/>
    <property type="match status" value="1"/>
</dbReference>
<evidence type="ECO:0000313" key="3">
    <source>
        <dbReference type="EMBL" id="KNE19492.1"/>
    </source>
</evidence>
<evidence type="ECO:0000259" key="1">
    <source>
        <dbReference type="Pfam" id="PF06032"/>
    </source>
</evidence>
<dbReference type="Gene3D" id="2.40.390.10">
    <property type="entry name" value="CV3147-like"/>
    <property type="match status" value="1"/>
</dbReference>
<reference evidence="4" key="1">
    <citation type="submission" date="2015-07" db="EMBL/GenBank/DDBJ databases">
        <title>Fjat-10053 dsm26.</title>
        <authorList>
            <person name="Liu B."/>
            <person name="Wang J."/>
            <person name="Zhu Y."/>
            <person name="Liu G."/>
            <person name="Chen Q."/>
            <person name="Chen Z."/>
            <person name="Lan J."/>
            <person name="Che J."/>
            <person name="Ge C."/>
            <person name="Shi H."/>
            <person name="Pan Z."/>
            <person name="Liu X."/>
        </authorList>
    </citation>
    <scope>NUCLEOTIDE SEQUENCE [LARGE SCALE GENOMIC DNA]</scope>
    <source>
        <strain evidence="4">DSM 26</strain>
    </source>
</reference>
<dbReference type="Proteomes" id="UP000036780">
    <property type="component" value="Unassembled WGS sequence"/>
</dbReference>
<dbReference type="InterPro" id="IPR010318">
    <property type="entry name" value="S-Me-THD_N"/>
</dbReference>
<feature type="domain" description="S-Me-THD N-terminal" evidence="1">
    <location>
        <begin position="11"/>
        <end position="147"/>
    </location>
</feature>
<dbReference type="OrthoDB" id="7441206at2"/>
<organism evidence="3 4">
    <name type="scientific">Virgibacillus pantothenticus</name>
    <dbReference type="NCBI Taxonomy" id="1473"/>
    <lineage>
        <taxon>Bacteria</taxon>
        <taxon>Bacillati</taxon>
        <taxon>Bacillota</taxon>
        <taxon>Bacilli</taxon>
        <taxon>Bacillales</taxon>
        <taxon>Bacillaceae</taxon>
        <taxon>Virgibacillus</taxon>
    </lineage>
</organism>
<dbReference type="EMBL" id="LGTO01000007">
    <property type="protein sequence ID" value="KNE19492.1"/>
    <property type="molecule type" value="Genomic_DNA"/>
</dbReference>
<dbReference type="GeneID" id="66871499"/>
<dbReference type="InterPro" id="IPR048350">
    <property type="entry name" value="S-Me-THD-like_C"/>
</dbReference>
<evidence type="ECO:0000313" key="4">
    <source>
        <dbReference type="Proteomes" id="UP000036780"/>
    </source>
</evidence>
<comment type="caution">
    <text evidence="3">The sequence shown here is derived from an EMBL/GenBank/DDBJ whole genome shotgun (WGS) entry which is preliminary data.</text>
</comment>
<dbReference type="Gene3D" id="3.40.1610.10">
    <property type="entry name" value="CV3147-like domain"/>
    <property type="match status" value="1"/>
</dbReference>
<protein>
    <submittedName>
        <fullName evidence="3">OsrF</fullName>
    </submittedName>
</protein>
<proteinExistence type="predicted"/>
<dbReference type="PATRIC" id="fig|1473.5.peg.1300"/>
<dbReference type="RefSeq" id="WP_050352028.1">
    <property type="nucleotide sequence ID" value="NZ_BOSN01000002.1"/>
</dbReference>
<keyword evidence="4" id="KW-1185">Reference proteome</keyword>
<dbReference type="InterPro" id="IPR027479">
    <property type="entry name" value="S-Me-THD_N_sf"/>
</dbReference>
<sequence>MTRKLLTRNDAKNAVYGGCILGGGGGGWIHDGLEKAELAFLENSRPELITVDELKDDDYVACVSLVGAPSAKEMYINSKQLIETVERMQMECNKPIKALMTNENGASTTINGWLQAAATGLPILDAPSNGRAHPTGSMGSMNLSEVSDYVSIQTFAGGKGAKEVKGTVIASLDAAASAVRSVSVQAGGMVAVCRNPVQIKYVKEHAAIGGISQAMELGELFLSAPKGLKRIKQVTSHLKGRIIHSGIVTYFSLNKTGGFDIGTVHVDHDLELTFWNEYMTVEILGYRRSTFPDLIMTFDTNTGMPLVSAEIQDGMEITVITIPKKNLKLSTTMFNEKLLKVIEPYIQKKIV</sequence>
<dbReference type="Pfam" id="PF06032">
    <property type="entry name" value="S-Me-THD_N"/>
    <property type="match status" value="1"/>
</dbReference>
<name>A0A0L0QLM1_VIRPA</name>
<evidence type="ECO:0000259" key="2">
    <source>
        <dbReference type="Pfam" id="PF20906"/>
    </source>
</evidence>
<feature type="domain" description="S-Me-THD-like C-terminal" evidence="2">
    <location>
        <begin position="175"/>
        <end position="326"/>
    </location>
</feature>